<proteinExistence type="predicted"/>
<protein>
    <submittedName>
        <fullName evidence="7">Vanillate O-demethylase oxygenase subunit</fullName>
        <ecNumber evidence="7">1.14.13.82</ecNumber>
    </submittedName>
</protein>
<evidence type="ECO:0000256" key="5">
    <source>
        <dbReference type="ARBA" id="ARBA00023014"/>
    </source>
</evidence>
<dbReference type="Pfam" id="PF00355">
    <property type="entry name" value="Rieske"/>
    <property type="match status" value="1"/>
</dbReference>
<name>A0A2I2L195_9ACTN</name>
<dbReference type="Gene3D" id="3.90.380.10">
    <property type="entry name" value="Naphthalene 1,2-dioxygenase Alpha Subunit, Chain A, domain 1"/>
    <property type="match status" value="1"/>
</dbReference>
<dbReference type="AlphaFoldDB" id="A0A2I2L195"/>
<dbReference type="PROSITE" id="PS51296">
    <property type="entry name" value="RIESKE"/>
    <property type="match status" value="1"/>
</dbReference>
<dbReference type="PANTHER" id="PTHR21266">
    <property type="entry name" value="IRON-SULFUR DOMAIN CONTAINING PROTEIN"/>
    <property type="match status" value="1"/>
</dbReference>
<dbReference type="EC" id="1.14.13.82" evidence="7"/>
<evidence type="ECO:0000256" key="2">
    <source>
        <dbReference type="ARBA" id="ARBA00022723"/>
    </source>
</evidence>
<keyword evidence="1" id="KW-0001">2Fe-2S</keyword>
<keyword evidence="7" id="KW-0808">Transferase</keyword>
<evidence type="ECO:0000256" key="3">
    <source>
        <dbReference type="ARBA" id="ARBA00023002"/>
    </source>
</evidence>
<dbReference type="InterPro" id="IPR050584">
    <property type="entry name" value="Cholesterol_7-desaturase"/>
</dbReference>
<dbReference type="GO" id="GO:0046872">
    <property type="term" value="F:metal ion binding"/>
    <property type="evidence" value="ECO:0007669"/>
    <property type="project" value="UniProtKB-KW"/>
</dbReference>
<evidence type="ECO:0000256" key="1">
    <source>
        <dbReference type="ARBA" id="ARBA00022714"/>
    </source>
</evidence>
<dbReference type="Pfam" id="PF19112">
    <property type="entry name" value="VanA_C"/>
    <property type="match status" value="1"/>
</dbReference>
<dbReference type="SUPFAM" id="SSF55961">
    <property type="entry name" value="Bet v1-like"/>
    <property type="match status" value="1"/>
</dbReference>
<dbReference type="PANTHER" id="PTHR21266:SF57">
    <property type="entry name" value="3-CHLOROBENZOATE-3,4-DIOXYGENASE"/>
    <property type="match status" value="1"/>
</dbReference>
<evidence type="ECO:0000256" key="4">
    <source>
        <dbReference type="ARBA" id="ARBA00023004"/>
    </source>
</evidence>
<dbReference type="SUPFAM" id="SSF50022">
    <property type="entry name" value="ISP domain"/>
    <property type="match status" value="1"/>
</dbReference>
<sequence>MVHALHALHTPAFTPTPPVASPPALPSDCTFDPADWAILARHWYPVALSREVRDQPVAARLLDERLVIYRAGEEVVVARDLCPHRGAPLTLGRGDGETIACAYHGLHFGAAGACVAIPAHPSAKIPARMTLTTFPTIERYGLVWTCLRPDRPATASPDPTGQPGTNIPSDVVIPRMPHWDEPGFQRVTCPPFDVAAFAGRQVEGFLDVAHFAFVHTDTFADPDNAEVPDYTPTPTEYGFAADYWSTVANYPRGSGLEAPPGFRWLRHFDAHLPFTATLVVHFPEGGRLSIMNAASPVSARQTRMFAPIAKNFATDQPEQAVYDFNLRIFEEDRAIVEAQRPENLPLDPRIEVNIPADRSSVAYRRGLRALGLSHFFTA</sequence>
<dbReference type="EMBL" id="FZMO01000547">
    <property type="protein sequence ID" value="SNQ51706.1"/>
    <property type="molecule type" value="Genomic_DNA"/>
</dbReference>
<dbReference type="Proteomes" id="UP000234331">
    <property type="component" value="Unassembled WGS sequence"/>
</dbReference>
<feature type="domain" description="Rieske" evidence="6">
    <location>
        <begin position="43"/>
        <end position="145"/>
    </location>
</feature>
<accession>A0A2I2L195</accession>
<keyword evidence="7" id="KW-0489">Methyltransferase</keyword>
<dbReference type="InterPro" id="IPR017941">
    <property type="entry name" value="Rieske_2Fe-2S"/>
</dbReference>
<keyword evidence="4" id="KW-0408">Iron</keyword>
<dbReference type="GO" id="GO:0018489">
    <property type="term" value="F:vanillate monooxygenase activity"/>
    <property type="evidence" value="ECO:0007669"/>
    <property type="project" value="UniProtKB-EC"/>
</dbReference>
<dbReference type="OrthoDB" id="5243643at2"/>
<evidence type="ECO:0000259" key="6">
    <source>
        <dbReference type="PROSITE" id="PS51296"/>
    </source>
</evidence>
<keyword evidence="3 7" id="KW-0560">Oxidoreductase</keyword>
<dbReference type="RefSeq" id="WP_101835823.1">
    <property type="nucleotide sequence ID" value="NZ_FZMO01000547.1"/>
</dbReference>
<organism evidence="7 8">
    <name type="scientific">Frankia canadensis</name>
    <dbReference type="NCBI Taxonomy" id="1836972"/>
    <lineage>
        <taxon>Bacteria</taxon>
        <taxon>Bacillati</taxon>
        <taxon>Actinomycetota</taxon>
        <taxon>Actinomycetes</taxon>
        <taxon>Frankiales</taxon>
        <taxon>Frankiaceae</taxon>
        <taxon>Frankia</taxon>
    </lineage>
</organism>
<dbReference type="InterPro" id="IPR036922">
    <property type="entry name" value="Rieske_2Fe-2S_sf"/>
</dbReference>
<evidence type="ECO:0000313" key="8">
    <source>
        <dbReference type="Proteomes" id="UP000234331"/>
    </source>
</evidence>
<evidence type="ECO:0000313" key="7">
    <source>
        <dbReference type="EMBL" id="SNQ51706.1"/>
    </source>
</evidence>
<dbReference type="GO" id="GO:0008168">
    <property type="term" value="F:methyltransferase activity"/>
    <property type="evidence" value="ECO:0007669"/>
    <property type="project" value="UniProtKB-KW"/>
</dbReference>
<reference evidence="7 8" key="1">
    <citation type="submission" date="2017-06" db="EMBL/GenBank/DDBJ databases">
        <authorList>
            <person name="Kim H.J."/>
            <person name="Triplett B.A."/>
        </authorList>
    </citation>
    <scope>NUCLEOTIDE SEQUENCE [LARGE SCALE GENOMIC DNA]</scope>
    <source>
        <strain evidence="7">FRACA_ARgP5</strain>
    </source>
</reference>
<gene>
    <name evidence="7" type="primary">vanA</name>
    <name evidence="7" type="ORF">FRACA_80006</name>
</gene>
<dbReference type="InterPro" id="IPR044043">
    <property type="entry name" value="VanA_C_cat"/>
</dbReference>
<dbReference type="Gene3D" id="2.102.10.10">
    <property type="entry name" value="Rieske [2Fe-2S] iron-sulphur domain"/>
    <property type="match status" value="1"/>
</dbReference>
<dbReference type="GO" id="GO:0032259">
    <property type="term" value="P:methylation"/>
    <property type="evidence" value="ECO:0007669"/>
    <property type="project" value="UniProtKB-KW"/>
</dbReference>
<keyword evidence="8" id="KW-1185">Reference proteome</keyword>
<keyword evidence="5" id="KW-0411">Iron-sulfur</keyword>
<keyword evidence="2" id="KW-0479">Metal-binding</keyword>
<dbReference type="GO" id="GO:0051537">
    <property type="term" value="F:2 iron, 2 sulfur cluster binding"/>
    <property type="evidence" value="ECO:0007669"/>
    <property type="project" value="UniProtKB-KW"/>
</dbReference>